<keyword evidence="2" id="KW-1185">Reference proteome</keyword>
<dbReference type="EMBL" id="CAJVPY010008836">
    <property type="protein sequence ID" value="CAG8701287.1"/>
    <property type="molecule type" value="Genomic_DNA"/>
</dbReference>
<reference evidence="1" key="1">
    <citation type="submission" date="2021-06" db="EMBL/GenBank/DDBJ databases">
        <authorList>
            <person name="Kallberg Y."/>
            <person name="Tangrot J."/>
            <person name="Rosling A."/>
        </authorList>
    </citation>
    <scope>NUCLEOTIDE SEQUENCE</scope>
    <source>
        <strain evidence="1">MA453B</strain>
    </source>
</reference>
<name>A0A9N9HQW0_9GLOM</name>
<feature type="non-terminal residue" evidence="1">
    <location>
        <position position="80"/>
    </location>
</feature>
<sequence length="80" mass="8872">MNQSTNQIVSAQQQNINGQLRRLQNTANLFTGTLTATQQYNNLVGGADPFARTQRTQEVENIPLQSAQFSTLLISGYLFP</sequence>
<dbReference type="OrthoDB" id="2409695at2759"/>
<protein>
    <submittedName>
        <fullName evidence="1">1818_t:CDS:1</fullName>
    </submittedName>
</protein>
<dbReference type="AlphaFoldDB" id="A0A9N9HQW0"/>
<gene>
    <name evidence="1" type="ORF">DERYTH_LOCUS13004</name>
</gene>
<dbReference type="Proteomes" id="UP000789405">
    <property type="component" value="Unassembled WGS sequence"/>
</dbReference>
<comment type="caution">
    <text evidence="1">The sequence shown here is derived from an EMBL/GenBank/DDBJ whole genome shotgun (WGS) entry which is preliminary data.</text>
</comment>
<evidence type="ECO:0000313" key="1">
    <source>
        <dbReference type="EMBL" id="CAG8701287.1"/>
    </source>
</evidence>
<accession>A0A9N9HQW0</accession>
<organism evidence="1 2">
    <name type="scientific">Dentiscutata erythropus</name>
    <dbReference type="NCBI Taxonomy" id="1348616"/>
    <lineage>
        <taxon>Eukaryota</taxon>
        <taxon>Fungi</taxon>
        <taxon>Fungi incertae sedis</taxon>
        <taxon>Mucoromycota</taxon>
        <taxon>Glomeromycotina</taxon>
        <taxon>Glomeromycetes</taxon>
        <taxon>Diversisporales</taxon>
        <taxon>Gigasporaceae</taxon>
        <taxon>Dentiscutata</taxon>
    </lineage>
</organism>
<proteinExistence type="predicted"/>
<evidence type="ECO:0000313" key="2">
    <source>
        <dbReference type="Proteomes" id="UP000789405"/>
    </source>
</evidence>